<evidence type="ECO:0000313" key="5">
    <source>
        <dbReference type="Proteomes" id="UP001596422"/>
    </source>
</evidence>
<protein>
    <submittedName>
        <fullName evidence="4">PleD family two-component system response regulator</fullName>
    </submittedName>
</protein>
<proteinExistence type="predicted"/>
<keyword evidence="5" id="KW-1185">Reference proteome</keyword>
<dbReference type="Proteomes" id="UP001596422">
    <property type="component" value="Unassembled WGS sequence"/>
</dbReference>
<dbReference type="PROSITE" id="PS50110">
    <property type="entry name" value="RESPONSE_REGULATORY"/>
    <property type="match status" value="1"/>
</dbReference>
<sequence length="374" mass="42358">MKKPFSVVMLSRDRKQHESLGRILERSCRVFHWALSVDEVVSFAKQHSISVLLLAEKSLQDSQVGYFQLIKSYPEIEQQVASTMLVCAKAESRQAYQLCRKKIFSDYFVGAPLYDPYHILLRFKFIKSLQDGAVPMDRIQANTLADVCECLDRISDAGNQVSGLNTDLLQRLTGTLNSAIAVLTEKLQQIEELESSGSQRIREVMTDFSNELVSEPVRQEVRRTTDRVDSIMSDLGEEAAAQRVSIGRAHPELGGRFKQVVLVEDNQDALNALETILINQNCDTTAYSRGTHFIRDLAEMKADVVMLDLSLPDISALHLIQRIKDSPQLQRCRIFAMAQTGEKDEIEVALQMGVDEVLMKPIDDQMLKFRINQY</sequence>
<evidence type="ECO:0000256" key="1">
    <source>
        <dbReference type="ARBA" id="ARBA00022553"/>
    </source>
</evidence>
<dbReference type="InterPro" id="IPR050595">
    <property type="entry name" value="Bact_response_regulator"/>
</dbReference>
<evidence type="ECO:0000259" key="3">
    <source>
        <dbReference type="PROSITE" id="PS50110"/>
    </source>
</evidence>
<dbReference type="PANTHER" id="PTHR44591:SF3">
    <property type="entry name" value="RESPONSE REGULATORY DOMAIN-CONTAINING PROTEIN"/>
    <property type="match status" value="1"/>
</dbReference>
<keyword evidence="1 2" id="KW-0597">Phosphoprotein</keyword>
<name>A0ABW2A2X3_9GAMM</name>
<feature type="domain" description="Response regulatory" evidence="3">
    <location>
        <begin position="259"/>
        <end position="374"/>
    </location>
</feature>
<dbReference type="SMART" id="SM00448">
    <property type="entry name" value="REC"/>
    <property type="match status" value="1"/>
</dbReference>
<dbReference type="EMBL" id="JBHSWE010000001">
    <property type="protein sequence ID" value="MFC6671800.1"/>
    <property type="molecule type" value="Genomic_DNA"/>
</dbReference>
<evidence type="ECO:0000313" key="4">
    <source>
        <dbReference type="EMBL" id="MFC6671800.1"/>
    </source>
</evidence>
<dbReference type="SUPFAM" id="SSF52172">
    <property type="entry name" value="CheY-like"/>
    <property type="match status" value="1"/>
</dbReference>
<dbReference type="InterPro" id="IPR011006">
    <property type="entry name" value="CheY-like_superfamily"/>
</dbReference>
<dbReference type="CDD" id="cd00156">
    <property type="entry name" value="REC"/>
    <property type="match status" value="1"/>
</dbReference>
<reference evidence="5" key="1">
    <citation type="journal article" date="2019" name="Int. J. Syst. Evol. Microbiol.">
        <title>The Global Catalogue of Microorganisms (GCM) 10K type strain sequencing project: providing services to taxonomists for standard genome sequencing and annotation.</title>
        <authorList>
            <consortium name="The Broad Institute Genomics Platform"/>
            <consortium name="The Broad Institute Genome Sequencing Center for Infectious Disease"/>
            <person name="Wu L."/>
            <person name="Ma J."/>
        </authorList>
    </citation>
    <scope>NUCLEOTIDE SEQUENCE [LARGE SCALE GENOMIC DNA]</scope>
    <source>
        <strain evidence="5">NBRC 111756</strain>
    </source>
</reference>
<dbReference type="RefSeq" id="WP_379910291.1">
    <property type="nucleotide sequence ID" value="NZ_JBHSWE010000001.1"/>
</dbReference>
<dbReference type="PANTHER" id="PTHR44591">
    <property type="entry name" value="STRESS RESPONSE REGULATOR PROTEIN 1"/>
    <property type="match status" value="1"/>
</dbReference>
<organism evidence="4 5">
    <name type="scientific">Marinobacterium aestuariivivens</name>
    <dbReference type="NCBI Taxonomy" id="1698799"/>
    <lineage>
        <taxon>Bacteria</taxon>
        <taxon>Pseudomonadati</taxon>
        <taxon>Pseudomonadota</taxon>
        <taxon>Gammaproteobacteria</taxon>
        <taxon>Oceanospirillales</taxon>
        <taxon>Oceanospirillaceae</taxon>
        <taxon>Marinobacterium</taxon>
    </lineage>
</organism>
<dbReference type="InterPro" id="IPR001789">
    <property type="entry name" value="Sig_transdc_resp-reg_receiver"/>
</dbReference>
<accession>A0ABW2A2X3</accession>
<feature type="modified residue" description="4-aspartylphosphate" evidence="2">
    <location>
        <position position="308"/>
    </location>
</feature>
<dbReference type="Pfam" id="PF00072">
    <property type="entry name" value="Response_reg"/>
    <property type="match status" value="1"/>
</dbReference>
<dbReference type="Gene3D" id="3.40.50.2300">
    <property type="match status" value="1"/>
</dbReference>
<evidence type="ECO:0000256" key="2">
    <source>
        <dbReference type="PROSITE-ProRule" id="PRU00169"/>
    </source>
</evidence>
<gene>
    <name evidence="4" type="ORF">ACFQDL_18330</name>
</gene>
<comment type="caution">
    <text evidence="4">The sequence shown here is derived from an EMBL/GenBank/DDBJ whole genome shotgun (WGS) entry which is preliminary data.</text>
</comment>